<dbReference type="SUPFAM" id="SSF53756">
    <property type="entry name" value="UDP-Glycosyltransferase/glycogen phosphorylase"/>
    <property type="match status" value="1"/>
</dbReference>
<dbReference type="GO" id="GO:0005975">
    <property type="term" value="P:carbohydrate metabolic process"/>
    <property type="evidence" value="ECO:0007669"/>
    <property type="project" value="InterPro"/>
</dbReference>
<feature type="domain" description="Glycosyltransferase family 28 N-terminal" evidence="2">
    <location>
        <begin position="29"/>
        <end position="82"/>
    </location>
</feature>
<name>A0A518H4T8_9BACT</name>
<dbReference type="RefSeq" id="WP_145271723.1">
    <property type="nucleotide sequence ID" value="NZ_CP036426.1"/>
</dbReference>
<feature type="compositionally biased region" description="Polar residues" evidence="1">
    <location>
        <begin position="1"/>
        <end position="17"/>
    </location>
</feature>
<dbReference type="Proteomes" id="UP000317835">
    <property type="component" value="Chromosome"/>
</dbReference>
<dbReference type="GO" id="GO:0033072">
    <property type="term" value="P:vancomycin biosynthetic process"/>
    <property type="evidence" value="ECO:0007669"/>
    <property type="project" value="UniProtKB-ARBA"/>
</dbReference>
<evidence type="ECO:0000256" key="1">
    <source>
        <dbReference type="SAM" id="MobiDB-lite"/>
    </source>
</evidence>
<evidence type="ECO:0000313" key="4">
    <source>
        <dbReference type="EMBL" id="QDV35853.1"/>
    </source>
</evidence>
<dbReference type="PANTHER" id="PTHR48050">
    <property type="entry name" value="STEROL 3-BETA-GLUCOSYLTRANSFERASE"/>
    <property type="match status" value="1"/>
</dbReference>
<dbReference type="EMBL" id="CP036426">
    <property type="protein sequence ID" value="QDV35853.1"/>
    <property type="molecule type" value="Genomic_DNA"/>
</dbReference>
<dbReference type="EC" id="4.3.3.5" evidence="4"/>
<dbReference type="GO" id="GO:0016829">
    <property type="term" value="F:lyase activity"/>
    <property type="evidence" value="ECO:0007669"/>
    <property type="project" value="UniProtKB-KW"/>
</dbReference>
<dbReference type="CDD" id="cd03784">
    <property type="entry name" value="GT1_Gtf-like"/>
    <property type="match status" value="1"/>
</dbReference>
<dbReference type="Pfam" id="PF06722">
    <property type="entry name" value="EryCIII-like_C"/>
    <property type="match status" value="1"/>
</dbReference>
<dbReference type="GO" id="GO:0008194">
    <property type="term" value="F:UDP-glycosyltransferase activity"/>
    <property type="evidence" value="ECO:0007669"/>
    <property type="project" value="InterPro"/>
</dbReference>
<proteinExistence type="predicted"/>
<keyword evidence="4" id="KW-0456">Lyase</keyword>
<protein>
    <submittedName>
        <fullName evidence="4">MurG-like transferase</fullName>
        <ecNumber evidence="4">4.3.3.5</ecNumber>
    </submittedName>
</protein>
<dbReference type="PANTHER" id="PTHR48050:SF13">
    <property type="entry name" value="STEROL 3-BETA-GLUCOSYLTRANSFERASE UGT80A2"/>
    <property type="match status" value="1"/>
</dbReference>
<feature type="domain" description="Erythromycin biosynthesis protein CIII-like C-terminal" evidence="3">
    <location>
        <begin position="315"/>
        <end position="446"/>
    </location>
</feature>
<dbReference type="GO" id="GO:0016758">
    <property type="term" value="F:hexosyltransferase activity"/>
    <property type="evidence" value="ECO:0007669"/>
    <property type="project" value="InterPro"/>
</dbReference>
<dbReference type="InterPro" id="IPR002213">
    <property type="entry name" value="UDP_glucos_trans"/>
</dbReference>
<feature type="region of interest" description="Disordered" evidence="1">
    <location>
        <begin position="1"/>
        <end position="25"/>
    </location>
</feature>
<dbReference type="InterPro" id="IPR004276">
    <property type="entry name" value="GlycoTrans_28_N"/>
</dbReference>
<evidence type="ECO:0000259" key="3">
    <source>
        <dbReference type="Pfam" id="PF06722"/>
    </source>
</evidence>
<evidence type="ECO:0000313" key="5">
    <source>
        <dbReference type="Proteomes" id="UP000317835"/>
    </source>
</evidence>
<reference evidence="4 5" key="1">
    <citation type="submission" date="2019-02" db="EMBL/GenBank/DDBJ databases">
        <title>Deep-cultivation of Planctomycetes and their phenomic and genomic characterization uncovers novel biology.</title>
        <authorList>
            <person name="Wiegand S."/>
            <person name="Jogler M."/>
            <person name="Boedeker C."/>
            <person name="Pinto D."/>
            <person name="Vollmers J."/>
            <person name="Rivas-Marin E."/>
            <person name="Kohn T."/>
            <person name="Peeters S.H."/>
            <person name="Heuer A."/>
            <person name="Rast P."/>
            <person name="Oberbeckmann S."/>
            <person name="Bunk B."/>
            <person name="Jeske O."/>
            <person name="Meyerdierks A."/>
            <person name="Storesund J.E."/>
            <person name="Kallscheuer N."/>
            <person name="Luecker S."/>
            <person name="Lage O.M."/>
            <person name="Pohl T."/>
            <person name="Merkel B.J."/>
            <person name="Hornburger P."/>
            <person name="Mueller R.-W."/>
            <person name="Bruemmer F."/>
            <person name="Labrenz M."/>
            <person name="Spormann A.M."/>
            <person name="Op den Camp H."/>
            <person name="Overmann J."/>
            <person name="Amann R."/>
            <person name="Jetten M.S.M."/>
            <person name="Mascher T."/>
            <person name="Medema M.H."/>
            <person name="Devos D.P."/>
            <person name="Kaster A.-K."/>
            <person name="Ovreas L."/>
            <person name="Rohde M."/>
            <person name="Galperin M.Y."/>
            <person name="Jogler C."/>
        </authorList>
    </citation>
    <scope>NUCLEOTIDE SEQUENCE [LARGE SCALE GENOMIC DNA]</scope>
    <source>
        <strain evidence="4 5">ElP</strain>
    </source>
</reference>
<organism evidence="4 5">
    <name type="scientific">Tautonia plasticadhaerens</name>
    <dbReference type="NCBI Taxonomy" id="2527974"/>
    <lineage>
        <taxon>Bacteria</taxon>
        <taxon>Pseudomonadati</taxon>
        <taxon>Planctomycetota</taxon>
        <taxon>Planctomycetia</taxon>
        <taxon>Isosphaerales</taxon>
        <taxon>Isosphaeraceae</taxon>
        <taxon>Tautonia</taxon>
    </lineage>
</organism>
<evidence type="ECO:0000259" key="2">
    <source>
        <dbReference type="Pfam" id="PF03033"/>
    </source>
</evidence>
<keyword evidence="4" id="KW-0808">Transferase</keyword>
<dbReference type="InterPro" id="IPR010610">
    <property type="entry name" value="EryCIII-like_C"/>
</dbReference>
<dbReference type="InterPro" id="IPR050426">
    <property type="entry name" value="Glycosyltransferase_28"/>
</dbReference>
<accession>A0A518H4T8</accession>
<dbReference type="Gene3D" id="3.40.50.2000">
    <property type="entry name" value="Glycogen Phosphorylase B"/>
    <property type="match status" value="2"/>
</dbReference>
<dbReference type="OrthoDB" id="9805366at2"/>
<dbReference type="AlphaFoldDB" id="A0A518H4T8"/>
<dbReference type="KEGG" id="tpla:ElP_37610"/>
<keyword evidence="5" id="KW-1185">Reference proteome</keyword>
<sequence>MTAQTDPRPTADDTSPSPDAGRRPTARRIVLGTFGSLGDVHPYVALARELKRRGHRPSIATSAYWRPKVEQEGIDFSPVRPDAPDPDAMHDLMARLFDPRRGPKVVISEVMMPSLRESFEDTRAAAEGADLLVSHPLTFAVRLVAEAGGIPWASSVLAPMSFLSAFDPPTLPAAPALSGLRRLGPRFHRPLFRGFRLLVAPWERPWRRLRAELGLPPTGESPVFEGQHAPDLVLAMFSKLLGAPQPDWPPNAVVTGFSFFDRDSAEDDSPEELLRFLDDGPPPVVFTLGSSAVWAPGRFFNESLGAVRRLGCRAILLTGPEGANARPSGLPPGVLATGYAPYSGLFPRCAAIVHQGGVGTTAQAMRAGRPMLVVPHGFDQHDNADRVSRLGIARTLSRPRYTASRVADALRPLLDDPGFASRSAEVGHLVRAEDGPAAAADAIEALVSRGRAAR</sequence>
<gene>
    <name evidence="4" type="ORF">ElP_37610</name>
</gene>
<dbReference type="Pfam" id="PF03033">
    <property type="entry name" value="Glyco_transf_28"/>
    <property type="match status" value="1"/>
</dbReference>